<name>A0A0D8XMY8_DICVI</name>
<keyword evidence="2" id="KW-1185">Reference proteome</keyword>
<sequence>MRKLDARVRKTGRMPVTRGAIHVRKAAAITHRLTQSLSVNTAQCALTLPTLRYNHIQRSTDFIVSSNQIAAYGNSSRINFLTYQRKEICPSWVEKPENCNDYP</sequence>
<reference evidence="2" key="2">
    <citation type="journal article" date="2016" name="Sci. Rep.">
        <title>Dictyocaulus viviparus genome, variome and transcriptome elucidate lungworm biology and support future intervention.</title>
        <authorList>
            <person name="McNulty S.N."/>
            <person name="Strube C."/>
            <person name="Rosa B.A."/>
            <person name="Martin J.C."/>
            <person name="Tyagi R."/>
            <person name="Choi Y.J."/>
            <person name="Wang Q."/>
            <person name="Hallsworth Pepin K."/>
            <person name="Zhang X."/>
            <person name="Ozersky P."/>
            <person name="Wilson R.K."/>
            <person name="Sternberg P.W."/>
            <person name="Gasser R.B."/>
            <person name="Mitreva M."/>
        </authorList>
    </citation>
    <scope>NUCLEOTIDE SEQUENCE [LARGE SCALE GENOMIC DNA]</scope>
    <source>
        <strain evidence="2">HannoverDv2000</strain>
    </source>
</reference>
<proteinExistence type="predicted"/>
<evidence type="ECO:0000313" key="2">
    <source>
        <dbReference type="Proteomes" id="UP000053766"/>
    </source>
</evidence>
<evidence type="ECO:0000313" key="1">
    <source>
        <dbReference type="EMBL" id="KJH45117.1"/>
    </source>
</evidence>
<dbReference type="Proteomes" id="UP000053766">
    <property type="component" value="Unassembled WGS sequence"/>
</dbReference>
<accession>A0A0D8XMY8</accession>
<gene>
    <name evidence="1" type="ORF">DICVIV_08843</name>
</gene>
<dbReference type="EMBL" id="KN716426">
    <property type="protein sequence ID" value="KJH45117.1"/>
    <property type="molecule type" value="Genomic_DNA"/>
</dbReference>
<dbReference type="AlphaFoldDB" id="A0A0D8XMY8"/>
<reference evidence="1 2" key="1">
    <citation type="submission" date="2013-11" db="EMBL/GenBank/DDBJ databases">
        <title>Draft genome of the bovine lungworm Dictyocaulus viviparus.</title>
        <authorList>
            <person name="Mitreva M."/>
        </authorList>
    </citation>
    <scope>NUCLEOTIDE SEQUENCE [LARGE SCALE GENOMIC DNA]</scope>
    <source>
        <strain evidence="1 2">HannoverDv2000</strain>
    </source>
</reference>
<protein>
    <submittedName>
        <fullName evidence="1">Uncharacterized protein</fullName>
    </submittedName>
</protein>
<organism evidence="1 2">
    <name type="scientific">Dictyocaulus viviparus</name>
    <name type="common">Bovine lungworm</name>
    <dbReference type="NCBI Taxonomy" id="29172"/>
    <lineage>
        <taxon>Eukaryota</taxon>
        <taxon>Metazoa</taxon>
        <taxon>Ecdysozoa</taxon>
        <taxon>Nematoda</taxon>
        <taxon>Chromadorea</taxon>
        <taxon>Rhabditida</taxon>
        <taxon>Rhabditina</taxon>
        <taxon>Rhabditomorpha</taxon>
        <taxon>Strongyloidea</taxon>
        <taxon>Metastrongylidae</taxon>
        <taxon>Dictyocaulus</taxon>
    </lineage>
</organism>